<organism evidence="7">
    <name type="scientific">Proteinivorax tanatarense</name>
    <dbReference type="NCBI Taxonomy" id="1260629"/>
    <lineage>
        <taxon>Bacteria</taxon>
        <taxon>Bacillati</taxon>
        <taxon>Bacillota</taxon>
        <taxon>Clostridia</taxon>
        <taxon>Eubacteriales</taxon>
        <taxon>Proteinivoracaceae</taxon>
        <taxon>Proteinivorax</taxon>
    </lineage>
</organism>
<dbReference type="PROSITE" id="PS51350">
    <property type="entry name" value="PTS_HPR_DOM"/>
    <property type="match status" value="1"/>
</dbReference>
<proteinExistence type="predicted"/>
<dbReference type="GO" id="GO:0005737">
    <property type="term" value="C:cytoplasm"/>
    <property type="evidence" value="ECO:0007669"/>
    <property type="project" value="UniProtKB-SubCell"/>
</dbReference>
<comment type="function">
    <text evidence="1">General (non sugar-specific) component of the phosphoenolpyruvate-dependent sugar phosphotransferase system (sugar PTS). This major carbohydrate active-transport system catalyzes the phosphorylation of incoming sugar substrates concomitantly with their translocation across the cell membrane. The phosphoryl group from phosphoenolpyruvate (PEP) is transferred to the phosphoryl carrier protein HPr by enzyme I. Phospho-HPr then transfers it to the PTS EIIA domain.</text>
</comment>
<dbReference type="GO" id="GO:0009401">
    <property type="term" value="P:phosphoenolpyruvate-dependent sugar phosphotransferase system"/>
    <property type="evidence" value="ECO:0007669"/>
    <property type="project" value="UniProtKB-KW"/>
</dbReference>
<dbReference type="Gene3D" id="3.30.1340.10">
    <property type="entry name" value="HPr-like"/>
    <property type="match status" value="1"/>
</dbReference>
<dbReference type="InterPro" id="IPR050399">
    <property type="entry name" value="HPr"/>
</dbReference>
<reference evidence="7" key="2">
    <citation type="submission" date="2024-06" db="EMBL/GenBank/DDBJ databases">
        <authorList>
            <person name="Petrova K.O."/>
            <person name="Toshchakov S.V."/>
            <person name="Boltjanskaja Y.V."/>
            <person name="Kevbrin V."/>
        </authorList>
    </citation>
    <scope>NUCLEOTIDE SEQUENCE</scope>
    <source>
        <strain evidence="7">Z-910T</strain>
    </source>
</reference>
<dbReference type="InterPro" id="IPR001020">
    <property type="entry name" value="PTS_HPr_His_P_site"/>
</dbReference>
<dbReference type="PANTHER" id="PTHR33705:SF2">
    <property type="entry name" value="PHOSPHOCARRIER PROTEIN NPR"/>
    <property type="match status" value="1"/>
</dbReference>
<dbReference type="PROSITE" id="PS00589">
    <property type="entry name" value="PTS_HPR_SER"/>
    <property type="match status" value="1"/>
</dbReference>
<keyword evidence="4" id="KW-0963">Cytoplasm</keyword>
<dbReference type="CDD" id="cd00367">
    <property type="entry name" value="PTS-HPr_like"/>
    <property type="match status" value="1"/>
</dbReference>
<evidence type="ECO:0000313" key="7">
    <source>
        <dbReference type="EMBL" id="XBX74629.1"/>
    </source>
</evidence>
<dbReference type="PROSITE" id="PS00369">
    <property type="entry name" value="PTS_HPR_HIS"/>
    <property type="match status" value="1"/>
</dbReference>
<dbReference type="PRINTS" id="PR00107">
    <property type="entry name" value="PHOSPHOCPHPR"/>
</dbReference>
<evidence type="ECO:0000256" key="2">
    <source>
        <dbReference type="ARBA" id="ARBA00004496"/>
    </source>
</evidence>
<name>A0AAU7VKK8_9FIRM</name>
<dbReference type="InterPro" id="IPR000032">
    <property type="entry name" value="HPr-like"/>
</dbReference>
<dbReference type="InterPro" id="IPR035895">
    <property type="entry name" value="HPr-like_sf"/>
</dbReference>
<comment type="subcellular location">
    <subcellularLocation>
        <location evidence="2">Cytoplasm</location>
    </subcellularLocation>
</comment>
<dbReference type="SUPFAM" id="SSF55594">
    <property type="entry name" value="HPr-like"/>
    <property type="match status" value="1"/>
</dbReference>
<feature type="domain" description="HPr" evidence="6">
    <location>
        <begin position="1"/>
        <end position="87"/>
    </location>
</feature>
<dbReference type="EMBL" id="CP158367">
    <property type="protein sequence ID" value="XBX74629.1"/>
    <property type="molecule type" value="Genomic_DNA"/>
</dbReference>
<evidence type="ECO:0000256" key="3">
    <source>
        <dbReference type="ARBA" id="ARBA00020422"/>
    </source>
</evidence>
<evidence type="ECO:0000256" key="1">
    <source>
        <dbReference type="ARBA" id="ARBA00003681"/>
    </source>
</evidence>
<gene>
    <name evidence="7" type="ORF">PRVXT_002680</name>
</gene>
<dbReference type="PANTHER" id="PTHR33705">
    <property type="entry name" value="PHOSPHOCARRIER PROTEIN HPR"/>
    <property type="match status" value="1"/>
</dbReference>
<dbReference type="RefSeq" id="WP_350343381.1">
    <property type="nucleotide sequence ID" value="NZ_CP158367.1"/>
</dbReference>
<evidence type="ECO:0000256" key="5">
    <source>
        <dbReference type="ARBA" id="ARBA00022683"/>
    </source>
</evidence>
<reference evidence="7" key="1">
    <citation type="journal article" date="2013" name="Extremophiles">
        <title>Proteinivorax tanatarense gen. nov., sp. nov., an anaerobic, haloalkaliphilic, proteolytic bacterium isolated from a decaying algal bloom, and proposal of Proteinivoraceae fam. nov.</title>
        <authorList>
            <person name="Kevbrin V."/>
            <person name="Boltyanskaya Y."/>
            <person name="Zhilina T."/>
            <person name="Kolganova T."/>
            <person name="Lavrentjeva E."/>
            <person name="Kuznetsov B."/>
        </authorList>
    </citation>
    <scope>NUCLEOTIDE SEQUENCE</scope>
    <source>
        <strain evidence="7">Z-910T</strain>
    </source>
</reference>
<protein>
    <recommendedName>
        <fullName evidence="3">Phosphocarrier protein HPr</fullName>
    </recommendedName>
</protein>
<sequence length="87" mass="9404">MQEIKVKVINESGLHARPASLFVKEAGKFEAEITVVKDDKEVNAKSIMGIMSLGAGKGSELTIKADGDDEKEALNALKELIDKKFGE</sequence>
<evidence type="ECO:0000259" key="6">
    <source>
        <dbReference type="PROSITE" id="PS51350"/>
    </source>
</evidence>
<dbReference type="NCBIfam" id="TIGR01003">
    <property type="entry name" value="PTS_HPr_family"/>
    <property type="match status" value="1"/>
</dbReference>
<keyword evidence="5" id="KW-0598">Phosphotransferase system</keyword>
<evidence type="ECO:0000256" key="4">
    <source>
        <dbReference type="ARBA" id="ARBA00022490"/>
    </source>
</evidence>
<accession>A0AAU7VKK8</accession>
<dbReference type="AlphaFoldDB" id="A0AAU7VKK8"/>
<dbReference type="Pfam" id="PF00381">
    <property type="entry name" value="PTS-HPr"/>
    <property type="match status" value="1"/>
</dbReference>
<dbReference type="InterPro" id="IPR002114">
    <property type="entry name" value="PTS_HPr_Ser_P_site"/>
</dbReference>